<accession>A0A918LIF8</accession>
<dbReference type="SUPFAM" id="SSF53474">
    <property type="entry name" value="alpha/beta-Hydrolases"/>
    <property type="match status" value="1"/>
</dbReference>
<feature type="chain" id="PRO_5039195508" evidence="4">
    <location>
        <begin position="25"/>
        <end position="491"/>
    </location>
</feature>
<comment type="caution">
    <text evidence="7">The sequence shown here is derived from an EMBL/GenBank/DDBJ whole genome shotgun (WGS) entry which is preliminary data.</text>
</comment>
<evidence type="ECO:0000313" key="7">
    <source>
        <dbReference type="EMBL" id="GGS52243.1"/>
    </source>
</evidence>
<name>A0A918LIF8_9PSEU</name>
<evidence type="ECO:0000313" key="8">
    <source>
        <dbReference type="Proteomes" id="UP000660680"/>
    </source>
</evidence>
<keyword evidence="3" id="KW-0378">Hydrolase</keyword>
<reference evidence="7" key="1">
    <citation type="journal article" date="2014" name="Int. J. Syst. Evol. Microbiol.">
        <title>Complete genome sequence of Corynebacterium casei LMG S-19264T (=DSM 44701T), isolated from a smear-ripened cheese.</title>
        <authorList>
            <consortium name="US DOE Joint Genome Institute (JGI-PGF)"/>
            <person name="Walter F."/>
            <person name="Albersmeier A."/>
            <person name="Kalinowski J."/>
            <person name="Ruckert C."/>
        </authorList>
    </citation>
    <scope>NUCLEOTIDE SEQUENCE</scope>
    <source>
        <strain evidence="7">JCM 3276</strain>
    </source>
</reference>
<evidence type="ECO:0000259" key="6">
    <source>
        <dbReference type="Pfam" id="PF08386"/>
    </source>
</evidence>
<keyword evidence="8" id="KW-1185">Reference proteome</keyword>
<evidence type="ECO:0000256" key="1">
    <source>
        <dbReference type="ARBA" id="ARBA00010088"/>
    </source>
</evidence>
<dbReference type="Proteomes" id="UP000660680">
    <property type="component" value="Unassembled WGS sequence"/>
</dbReference>
<keyword evidence="2 4" id="KW-0732">Signal</keyword>
<evidence type="ECO:0000259" key="5">
    <source>
        <dbReference type="Pfam" id="PF00561"/>
    </source>
</evidence>
<protein>
    <submittedName>
        <fullName evidence="7">Peptidase</fullName>
    </submittedName>
</protein>
<dbReference type="EMBL" id="BMRB01000006">
    <property type="protein sequence ID" value="GGS52243.1"/>
    <property type="molecule type" value="Genomic_DNA"/>
</dbReference>
<feature type="domain" description="Peptidase S33 tripeptidyl aminopeptidase-like C-terminal" evidence="6">
    <location>
        <begin position="375"/>
        <end position="471"/>
    </location>
</feature>
<evidence type="ECO:0000256" key="2">
    <source>
        <dbReference type="ARBA" id="ARBA00022729"/>
    </source>
</evidence>
<dbReference type="Pfam" id="PF08386">
    <property type="entry name" value="Abhydrolase_4"/>
    <property type="match status" value="1"/>
</dbReference>
<dbReference type="PANTHER" id="PTHR43248:SF29">
    <property type="entry name" value="TRIPEPTIDYL AMINOPEPTIDASE"/>
    <property type="match status" value="1"/>
</dbReference>
<feature type="domain" description="AB hydrolase-1" evidence="5">
    <location>
        <begin position="81"/>
        <end position="268"/>
    </location>
</feature>
<dbReference type="InterPro" id="IPR013595">
    <property type="entry name" value="Pept_S33_TAP-like_C"/>
</dbReference>
<sequence length="491" mass="52319">MRVSTGPRVALAVVLVAGIGLAGAGTAAADSGIEWAPCPENAAVECGEVTVPIDWARPGKGTIDIAVARRKATDPDARIGTLLFLPGGPGGSGVNTVLAGGRLPADIAARFDIVGFDPRGTNRSHPVVCDAALVANPPEQVPDLGARLSEMTAYSKRLGRSCREHTGPLIDHVDTASVARDMDALRAALGERQVSLYGISYGTLTGQMYAERFPQRVRAMVLDSVFDHSLSTTRFLASEARAAEDGFGQFVAWCEQDASCALHGRDAAEVYAGLYEKALAGELHVPGDPTRPVGPLDLIGVAVNHLYGPHWAELAVLLDELDSQRPQVGAQVAPELTPMPLASFCGDHDFDFRSQREWTKAWRMMNREAPTVRGHFAWTLVTLCAEWPARTGNPQHRTDIDGGPTVLLMNAQYDPATPHEWATSVARQIGDSVLLTYDGWGHGVHNRSECTLGALNRYLIDGIAPAPDTHCAAVPPAQLTTAGSPPTTIGW</sequence>
<dbReference type="AlphaFoldDB" id="A0A918LIF8"/>
<dbReference type="Gene3D" id="3.40.50.1820">
    <property type="entry name" value="alpha/beta hydrolase"/>
    <property type="match status" value="1"/>
</dbReference>
<organism evidence="7 8">
    <name type="scientific">Actinokineospora fastidiosa</name>
    <dbReference type="NCBI Taxonomy" id="1816"/>
    <lineage>
        <taxon>Bacteria</taxon>
        <taxon>Bacillati</taxon>
        <taxon>Actinomycetota</taxon>
        <taxon>Actinomycetes</taxon>
        <taxon>Pseudonocardiales</taxon>
        <taxon>Pseudonocardiaceae</taxon>
        <taxon>Actinokineospora</taxon>
    </lineage>
</organism>
<dbReference type="InterPro" id="IPR029058">
    <property type="entry name" value="AB_hydrolase_fold"/>
</dbReference>
<proteinExistence type="inferred from homology"/>
<feature type="signal peptide" evidence="4">
    <location>
        <begin position="1"/>
        <end position="24"/>
    </location>
</feature>
<dbReference type="Pfam" id="PF00561">
    <property type="entry name" value="Abhydrolase_1"/>
    <property type="match status" value="1"/>
</dbReference>
<dbReference type="InterPro" id="IPR051601">
    <property type="entry name" value="Serine_prot/Carboxylest_S33"/>
</dbReference>
<evidence type="ECO:0000256" key="3">
    <source>
        <dbReference type="ARBA" id="ARBA00022801"/>
    </source>
</evidence>
<dbReference type="PANTHER" id="PTHR43248">
    <property type="entry name" value="2-SUCCINYL-6-HYDROXY-2,4-CYCLOHEXADIENE-1-CARBOXYLATE SYNTHASE"/>
    <property type="match status" value="1"/>
</dbReference>
<gene>
    <name evidence="7" type="ORF">GCM10010171_54150</name>
</gene>
<evidence type="ECO:0000256" key="4">
    <source>
        <dbReference type="SAM" id="SignalP"/>
    </source>
</evidence>
<dbReference type="RefSeq" id="WP_189213424.1">
    <property type="nucleotide sequence ID" value="NZ_BMRB01000006.1"/>
</dbReference>
<dbReference type="InterPro" id="IPR000073">
    <property type="entry name" value="AB_hydrolase_1"/>
</dbReference>
<comment type="similarity">
    <text evidence="1">Belongs to the peptidase S33 family.</text>
</comment>
<reference evidence="7" key="2">
    <citation type="submission" date="2020-09" db="EMBL/GenBank/DDBJ databases">
        <authorList>
            <person name="Sun Q."/>
            <person name="Ohkuma M."/>
        </authorList>
    </citation>
    <scope>NUCLEOTIDE SEQUENCE</scope>
    <source>
        <strain evidence="7">JCM 3276</strain>
    </source>
</reference>
<dbReference type="GO" id="GO:0016787">
    <property type="term" value="F:hydrolase activity"/>
    <property type="evidence" value="ECO:0007669"/>
    <property type="project" value="UniProtKB-KW"/>
</dbReference>